<comment type="caution">
    <text evidence="3">The sequence shown here is derived from an EMBL/GenBank/DDBJ whole genome shotgun (WGS) entry which is preliminary data.</text>
</comment>
<dbReference type="EMBL" id="JAGPXD010000001">
    <property type="protein sequence ID" value="KAH7374722.1"/>
    <property type="molecule type" value="Genomic_DNA"/>
</dbReference>
<sequence>MVIITSQSGVVLGPLTTVWVPPATCTAILPLCATCDVGFQGQMCELRDDGLGYARDNTDCWPPVLSKVASPNPPFLGWGFYSPGLECPTGYTSACTAEYGHRPDWQNQFDLVPGETAIGCCPDGYQCTNYYGNTCIQVASTTTVAVETGACSGNDFTGIEVASFPDIITRTESLGGDSSNPPTAVQTVTELRTMTLLAPMFQINFQSTDLPDYTSTVSTTGTTSESTTTQSSATTATTAGASAGAENAGLSGGAEIGVIVGSIAGGLVLLALVAWGSFRWRQQRSAAAQPAAVAAVAASAWGQPPQAQYHQMYPQQQQSSEYYDYSGWGAAGPVELDRGQGTPAELDRGEGLPAELGRGQGTPAEMSTYTDDSRGHSPYKPPGSDGGYYQYR</sequence>
<proteinExistence type="predicted"/>
<dbReference type="Proteomes" id="UP000813385">
    <property type="component" value="Unassembled WGS sequence"/>
</dbReference>
<organism evidence="3 4">
    <name type="scientific">Plectosphaerella cucumerina</name>
    <dbReference type="NCBI Taxonomy" id="40658"/>
    <lineage>
        <taxon>Eukaryota</taxon>
        <taxon>Fungi</taxon>
        <taxon>Dikarya</taxon>
        <taxon>Ascomycota</taxon>
        <taxon>Pezizomycotina</taxon>
        <taxon>Sordariomycetes</taxon>
        <taxon>Hypocreomycetidae</taxon>
        <taxon>Glomerellales</taxon>
        <taxon>Plectosphaerellaceae</taxon>
        <taxon>Plectosphaerella</taxon>
    </lineage>
</organism>
<keyword evidence="4" id="KW-1185">Reference proteome</keyword>
<evidence type="ECO:0000313" key="4">
    <source>
        <dbReference type="Proteomes" id="UP000813385"/>
    </source>
</evidence>
<dbReference type="AlphaFoldDB" id="A0A8K0TQQ0"/>
<gene>
    <name evidence="3" type="ORF">B0T11DRAFT_2863</name>
</gene>
<accession>A0A8K0TQQ0</accession>
<keyword evidence="2" id="KW-0812">Transmembrane</keyword>
<evidence type="ECO:0000256" key="1">
    <source>
        <dbReference type="SAM" id="MobiDB-lite"/>
    </source>
</evidence>
<keyword evidence="2" id="KW-1133">Transmembrane helix</keyword>
<protein>
    <submittedName>
        <fullName evidence="3">Uncharacterized protein</fullName>
    </submittedName>
</protein>
<dbReference type="OrthoDB" id="5429716at2759"/>
<evidence type="ECO:0000256" key="2">
    <source>
        <dbReference type="SAM" id="Phobius"/>
    </source>
</evidence>
<reference evidence="3" key="1">
    <citation type="journal article" date="2021" name="Nat. Commun.">
        <title>Genetic determinants of endophytism in the Arabidopsis root mycobiome.</title>
        <authorList>
            <person name="Mesny F."/>
            <person name="Miyauchi S."/>
            <person name="Thiergart T."/>
            <person name="Pickel B."/>
            <person name="Atanasova L."/>
            <person name="Karlsson M."/>
            <person name="Huettel B."/>
            <person name="Barry K.W."/>
            <person name="Haridas S."/>
            <person name="Chen C."/>
            <person name="Bauer D."/>
            <person name="Andreopoulos W."/>
            <person name="Pangilinan J."/>
            <person name="LaButti K."/>
            <person name="Riley R."/>
            <person name="Lipzen A."/>
            <person name="Clum A."/>
            <person name="Drula E."/>
            <person name="Henrissat B."/>
            <person name="Kohler A."/>
            <person name="Grigoriev I.V."/>
            <person name="Martin F.M."/>
            <person name="Hacquard S."/>
        </authorList>
    </citation>
    <scope>NUCLEOTIDE SEQUENCE</scope>
    <source>
        <strain evidence="3">MPI-CAGE-AT-0016</strain>
    </source>
</reference>
<feature type="region of interest" description="Disordered" evidence="1">
    <location>
        <begin position="335"/>
        <end position="392"/>
    </location>
</feature>
<feature type="region of interest" description="Disordered" evidence="1">
    <location>
        <begin position="215"/>
        <end position="235"/>
    </location>
</feature>
<keyword evidence="2" id="KW-0472">Membrane</keyword>
<name>A0A8K0TQQ0_9PEZI</name>
<evidence type="ECO:0000313" key="3">
    <source>
        <dbReference type="EMBL" id="KAH7374722.1"/>
    </source>
</evidence>
<feature type="transmembrane region" description="Helical" evidence="2">
    <location>
        <begin position="256"/>
        <end position="275"/>
    </location>
</feature>